<evidence type="ECO:0000256" key="1">
    <source>
        <dbReference type="ARBA" id="ARBA00007151"/>
    </source>
</evidence>
<evidence type="ECO:0000256" key="2">
    <source>
        <dbReference type="ARBA" id="ARBA00022730"/>
    </source>
</evidence>
<comment type="subunit">
    <text evidence="6">Part of the 30S ribosomal subunit. Contacts proteins S9 and S11.</text>
</comment>
<feature type="domain" description="Small ribosomal subunit protein uS7" evidence="7">
    <location>
        <begin position="2"/>
        <end position="151"/>
    </location>
</feature>
<gene>
    <name evidence="6" type="primary">rpsG</name>
    <name evidence="8" type="ORF">UX05_C0004G0044</name>
</gene>
<accession>A0A0G1Q2Y4</accession>
<evidence type="ECO:0000313" key="9">
    <source>
        <dbReference type="Proteomes" id="UP000034264"/>
    </source>
</evidence>
<comment type="similarity">
    <text evidence="1 6">Belongs to the universal ribosomal protein uS7 family.</text>
</comment>
<keyword evidence="4 6" id="KW-0689">Ribosomal protein</keyword>
<dbReference type="GO" id="GO:0003735">
    <property type="term" value="F:structural constituent of ribosome"/>
    <property type="evidence" value="ECO:0007669"/>
    <property type="project" value="InterPro"/>
</dbReference>
<evidence type="ECO:0000259" key="7">
    <source>
        <dbReference type="Pfam" id="PF00177"/>
    </source>
</evidence>
<dbReference type="InterPro" id="IPR005717">
    <property type="entry name" value="Ribosomal_uS7_bac/org-type"/>
</dbReference>
<keyword evidence="2 6" id="KW-0699">rRNA-binding</keyword>
<dbReference type="HAMAP" id="MF_00480_B">
    <property type="entry name" value="Ribosomal_uS7_B"/>
    <property type="match status" value="1"/>
</dbReference>
<dbReference type="GO" id="GO:0006412">
    <property type="term" value="P:translation"/>
    <property type="evidence" value="ECO:0007669"/>
    <property type="project" value="UniProtKB-UniRule"/>
</dbReference>
<keyword evidence="3 6" id="KW-0694">RNA-binding</keyword>
<protein>
    <recommendedName>
        <fullName evidence="6">Small ribosomal subunit protein uS7</fullName>
    </recommendedName>
</protein>
<dbReference type="GO" id="GO:0015935">
    <property type="term" value="C:small ribosomal subunit"/>
    <property type="evidence" value="ECO:0007669"/>
    <property type="project" value="InterPro"/>
</dbReference>
<sequence>MRSHPASPRPKTIDPIYPHVLVTQLINGLMRDGKKTVAQKQVYAAFTLLKTASQPDPLVSFLQAMENLRPQMEVRARRIGGAAYQVPSPVRGPRKDSLAIRWLIAAARDRSNSQYHTFAAKLAAEITDVLAGTGAAYKKKLDMHRMAEANKAFAHFRW</sequence>
<dbReference type="InterPro" id="IPR023798">
    <property type="entry name" value="Ribosomal_uS7_dom"/>
</dbReference>
<dbReference type="InterPro" id="IPR000235">
    <property type="entry name" value="Ribosomal_uS7"/>
</dbReference>
<reference evidence="8 9" key="1">
    <citation type="journal article" date="2015" name="Nature">
        <title>rRNA introns, odd ribosomes, and small enigmatic genomes across a large radiation of phyla.</title>
        <authorList>
            <person name="Brown C.T."/>
            <person name="Hug L.A."/>
            <person name="Thomas B.C."/>
            <person name="Sharon I."/>
            <person name="Castelle C.J."/>
            <person name="Singh A."/>
            <person name="Wilkins M.J."/>
            <person name="Williams K.H."/>
            <person name="Banfield J.F."/>
        </authorList>
    </citation>
    <scope>NUCLEOTIDE SEQUENCE [LARGE SCALE GENOMIC DNA]</scope>
</reference>
<keyword evidence="6" id="KW-0820">tRNA-binding</keyword>
<evidence type="ECO:0000256" key="3">
    <source>
        <dbReference type="ARBA" id="ARBA00022884"/>
    </source>
</evidence>
<comment type="caution">
    <text evidence="8">The sequence shown here is derived from an EMBL/GenBank/DDBJ whole genome shotgun (WGS) entry which is preliminary data.</text>
</comment>
<organism evidence="8 9">
    <name type="scientific">Candidatus Amesbacteria bacterium GW2011_GWC2_45_19</name>
    <dbReference type="NCBI Taxonomy" id="1618366"/>
    <lineage>
        <taxon>Bacteria</taxon>
        <taxon>Candidatus Amesiibacteriota</taxon>
    </lineage>
</organism>
<dbReference type="EMBL" id="LCKS01000004">
    <property type="protein sequence ID" value="KKU03035.1"/>
    <property type="molecule type" value="Genomic_DNA"/>
</dbReference>
<evidence type="ECO:0000256" key="4">
    <source>
        <dbReference type="ARBA" id="ARBA00022980"/>
    </source>
</evidence>
<keyword evidence="5 6" id="KW-0687">Ribonucleoprotein</keyword>
<dbReference type="Pfam" id="PF00177">
    <property type="entry name" value="Ribosomal_S7"/>
    <property type="match status" value="1"/>
</dbReference>
<evidence type="ECO:0000313" key="8">
    <source>
        <dbReference type="EMBL" id="KKU03035.1"/>
    </source>
</evidence>
<dbReference type="CDD" id="cd14869">
    <property type="entry name" value="uS7_Bacteria"/>
    <property type="match status" value="1"/>
</dbReference>
<dbReference type="InterPro" id="IPR036823">
    <property type="entry name" value="Ribosomal_uS7_dom_sf"/>
</dbReference>
<comment type="function">
    <text evidence="6">One of the primary rRNA binding proteins, it binds directly to 16S rRNA where it nucleates assembly of the head domain of the 30S subunit. Is located at the subunit interface close to the decoding center, probably blocks exit of the E-site tRNA.</text>
</comment>
<dbReference type="GO" id="GO:0019843">
    <property type="term" value="F:rRNA binding"/>
    <property type="evidence" value="ECO:0007669"/>
    <property type="project" value="UniProtKB-UniRule"/>
</dbReference>
<dbReference type="GO" id="GO:0000049">
    <property type="term" value="F:tRNA binding"/>
    <property type="evidence" value="ECO:0007669"/>
    <property type="project" value="UniProtKB-UniRule"/>
</dbReference>
<proteinExistence type="inferred from homology"/>
<dbReference type="PANTHER" id="PTHR11205">
    <property type="entry name" value="RIBOSOMAL PROTEIN S7"/>
    <property type="match status" value="1"/>
</dbReference>
<dbReference type="SUPFAM" id="SSF47973">
    <property type="entry name" value="Ribosomal protein S7"/>
    <property type="match status" value="1"/>
</dbReference>
<evidence type="ECO:0000256" key="6">
    <source>
        <dbReference type="HAMAP-Rule" id="MF_00480"/>
    </source>
</evidence>
<name>A0A0G1Q2Y4_9BACT</name>
<evidence type="ECO:0000256" key="5">
    <source>
        <dbReference type="ARBA" id="ARBA00023274"/>
    </source>
</evidence>
<dbReference type="PATRIC" id="fig|1618366.3.peg.393"/>
<dbReference type="Proteomes" id="UP000034264">
    <property type="component" value="Unassembled WGS sequence"/>
</dbReference>
<dbReference type="Gene3D" id="1.10.455.10">
    <property type="entry name" value="Ribosomal protein S7 domain"/>
    <property type="match status" value="1"/>
</dbReference>
<dbReference type="AlphaFoldDB" id="A0A0G1Q2Y4"/>
<dbReference type="NCBIfam" id="TIGR01029">
    <property type="entry name" value="rpsG_bact"/>
    <property type="match status" value="1"/>
</dbReference>
<dbReference type="PIRSF" id="PIRSF002122">
    <property type="entry name" value="RPS7p_RPS7a_RPS5e_RPS7o"/>
    <property type="match status" value="1"/>
</dbReference>